<reference evidence="10" key="1">
    <citation type="submission" date="2015-07" db="EMBL/GenBank/DDBJ databases">
        <title>Discovery of a poly(ethylene terephthalate assimilation.</title>
        <authorList>
            <person name="Yoshida S."/>
            <person name="Hiraga K."/>
            <person name="Takehana T."/>
            <person name="Taniguchi I."/>
            <person name="Yamaji H."/>
            <person name="Maeda Y."/>
            <person name="Toyohara K."/>
            <person name="Miyamoto K."/>
            <person name="Kimura Y."/>
            <person name="Oda K."/>
        </authorList>
    </citation>
    <scope>NUCLEOTIDE SEQUENCE [LARGE SCALE GENOMIC DNA]</scope>
    <source>
        <strain evidence="10">NBRC 110686 / TISTR 2288 / 201-F6</strain>
    </source>
</reference>
<dbReference type="CDD" id="cd06173">
    <property type="entry name" value="MFS_MefA_like"/>
    <property type="match status" value="1"/>
</dbReference>
<accession>A0A0K8NUF2</accession>
<sequence length="560" mass="59616">MSADATDATDAVRAARAASEADAGAARPADTAAAVPESPVAPLRRPVFRMLWLAWLAANVTMWMNDVAAAWLMTSLTDSIVMVALVQAASTLPVFVLGLPSGALADIVDRRRYFALTQLWVAVVAVVLGAFSLAGALSAPWLLALTFANGIGMAMRWPVFAAIVPELVPRAELPSALALNGIAMNMSRVIGPIVAGALLASVGEPWVFLLNAVLAVVAFTLILRWRAQRKPSALPGERFVGAMRVGLQHVVQSPPMRVVLIRIFLFFLQSTALTALLPLVARRLGGGAGTFTLLLAAMGCGAILGALFVLPRLRQRFSGDRMVQGGTVVHGLATIVVALSPTPWLSVPAMALAGLVWLAVANTLTVSAQMALPNWVRARGMSIYQMALMGGSASGAAVWGWVASHSSVPASLIAAALAGPAVLLLTRRLQVSGRAAEDLSQVGAVSSAAPPVIPIDPDEGPVMVTVEYQIDPARAAEFAAVMRETRRARLRQGALSWGLFRDTARVGRYIEYFVDESWVEHQRRLERFTAADIGLRERRLAFHLGSEPPRAQRYVADDID</sequence>
<evidence type="ECO:0000259" key="8">
    <source>
        <dbReference type="PROSITE" id="PS50850"/>
    </source>
</evidence>
<feature type="transmembrane region" description="Helical" evidence="7">
    <location>
        <begin position="287"/>
        <end position="310"/>
    </location>
</feature>
<keyword evidence="4 7" id="KW-0812">Transmembrane</keyword>
<evidence type="ECO:0000256" key="7">
    <source>
        <dbReference type="SAM" id="Phobius"/>
    </source>
</evidence>
<dbReference type="PANTHER" id="PTHR23513:SF11">
    <property type="entry name" value="STAPHYLOFERRIN A TRANSPORTER"/>
    <property type="match status" value="1"/>
</dbReference>
<dbReference type="AlphaFoldDB" id="A0A0K8NUF2"/>
<dbReference type="PROSITE" id="PS50850">
    <property type="entry name" value="MFS"/>
    <property type="match status" value="1"/>
</dbReference>
<keyword evidence="3" id="KW-1003">Cell membrane</keyword>
<feature type="domain" description="Major facilitator superfamily (MFS) profile" evidence="8">
    <location>
        <begin position="47"/>
        <end position="433"/>
    </location>
</feature>
<feature type="transmembrane region" description="Helical" evidence="7">
    <location>
        <begin position="408"/>
        <end position="426"/>
    </location>
</feature>
<feature type="transmembrane region" description="Helical" evidence="7">
    <location>
        <begin position="347"/>
        <end position="371"/>
    </location>
</feature>
<keyword evidence="10" id="KW-1185">Reference proteome</keyword>
<dbReference type="PANTHER" id="PTHR23513">
    <property type="entry name" value="INTEGRAL MEMBRANE EFFLUX PROTEIN-RELATED"/>
    <property type="match status" value="1"/>
</dbReference>
<keyword evidence="6 7" id="KW-0472">Membrane</keyword>
<dbReference type="GO" id="GO:0005886">
    <property type="term" value="C:plasma membrane"/>
    <property type="evidence" value="ECO:0007669"/>
    <property type="project" value="UniProtKB-SubCell"/>
</dbReference>
<protein>
    <submittedName>
        <fullName evidence="9">MFS transporter</fullName>
    </submittedName>
</protein>
<feature type="transmembrane region" description="Helical" evidence="7">
    <location>
        <begin position="79"/>
        <end position="101"/>
    </location>
</feature>
<proteinExistence type="predicted"/>
<evidence type="ECO:0000256" key="2">
    <source>
        <dbReference type="ARBA" id="ARBA00022448"/>
    </source>
</evidence>
<dbReference type="InterPro" id="IPR036259">
    <property type="entry name" value="MFS_trans_sf"/>
</dbReference>
<comment type="subcellular location">
    <subcellularLocation>
        <location evidence="1">Cell membrane</location>
        <topology evidence="1">Multi-pass membrane protein</topology>
    </subcellularLocation>
</comment>
<dbReference type="InterPro" id="IPR020846">
    <property type="entry name" value="MFS_dom"/>
</dbReference>
<dbReference type="Proteomes" id="UP000037660">
    <property type="component" value="Unassembled WGS sequence"/>
</dbReference>
<evidence type="ECO:0000256" key="1">
    <source>
        <dbReference type="ARBA" id="ARBA00004651"/>
    </source>
</evidence>
<feature type="transmembrane region" description="Helical" evidence="7">
    <location>
        <begin position="52"/>
        <end position="73"/>
    </location>
</feature>
<keyword evidence="2" id="KW-0813">Transport</keyword>
<evidence type="ECO:0000256" key="4">
    <source>
        <dbReference type="ARBA" id="ARBA00022692"/>
    </source>
</evidence>
<dbReference type="Pfam" id="PF05977">
    <property type="entry name" value="MFS_3"/>
    <property type="match status" value="1"/>
</dbReference>
<dbReference type="Gene3D" id="1.20.1250.20">
    <property type="entry name" value="MFS general substrate transporter like domains"/>
    <property type="match status" value="1"/>
</dbReference>
<keyword evidence="5 7" id="KW-1133">Transmembrane helix</keyword>
<feature type="transmembrane region" description="Helical" evidence="7">
    <location>
        <begin position="206"/>
        <end position="225"/>
    </location>
</feature>
<gene>
    <name evidence="9" type="ORF">ISF6_1677</name>
</gene>
<name>A0A0K8NUF2_PISS1</name>
<evidence type="ECO:0000256" key="5">
    <source>
        <dbReference type="ARBA" id="ARBA00022989"/>
    </source>
</evidence>
<organism evidence="9 10">
    <name type="scientific">Piscinibacter sakaiensis</name>
    <name type="common">Ideonella sakaiensis</name>
    <dbReference type="NCBI Taxonomy" id="1547922"/>
    <lineage>
        <taxon>Bacteria</taxon>
        <taxon>Pseudomonadati</taxon>
        <taxon>Pseudomonadota</taxon>
        <taxon>Betaproteobacteria</taxon>
        <taxon>Burkholderiales</taxon>
        <taxon>Sphaerotilaceae</taxon>
        <taxon>Piscinibacter</taxon>
    </lineage>
</organism>
<feature type="transmembrane region" description="Helical" evidence="7">
    <location>
        <begin position="322"/>
        <end position="341"/>
    </location>
</feature>
<dbReference type="SUPFAM" id="SSF103473">
    <property type="entry name" value="MFS general substrate transporter"/>
    <property type="match status" value="1"/>
</dbReference>
<evidence type="ECO:0000256" key="3">
    <source>
        <dbReference type="ARBA" id="ARBA00022475"/>
    </source>
</evidence>
<dbReference type="STRING" id="1547922.ISF6_1677"/>
<comment type="caution">
    <text evidence="9">The sequence shown here is derived from an EMBL/GenBank/DDBJ whole genome shotgun (WGS) entry which is preliminary data.</text>
</comment>
<evidence type="ECO:0000313" key="9">
    <source>
        <dbReference type="EMBL" id="GAP33899.1"/>
    </source>
</evidence>
<dbReference type="EMBL" id="BBYR01000003">
    <property type="protein sequence ID" value="GAP33899.1"/>
    <property type="molecule type" value="Genomic_DNA"/>
</dbReference>
<reference evidence="9 10" key="2">
    <citation type="journal article" date="2016" name="Science">
        <title>A bacterium that degrades and assimilates poly(ethylene terephthalate).</title>
        <authorList>
            <person name="Yoshida S."/>
            <person name="Hiraga K."/>
            <person name="Takehana T."/>
            <person name="Taniguchi I."/>
            <person name="Yamaji H."/>
            <person name="Maeda Y."/>
            <person name="Toyohara K."/>
            <person name="Miyamoto K."/>
            <person name="Kimura Y."/>
            <person name="Oda K."/>
        </authorList>
    </citation>
    <scope>NUCLEOTIDE SEQUENCE [LARGE SCALE GENOMIC DNA]</scope>
    <source>
        <strain evidence="10">NBRC 110686 / TISTR 2288 / 201-F6</strain>
    </source>
</reference>
<feature type="transmembrane region" description="Helical" evidence="7">
    <location>
        <begin position="383"/>
        <end position="402"/>
    </location>
</feature>
<dbReference type="InterPro" id="IPR010290">
    <property type="entry name" value="TM_effector"/>
</dbReference>
<dbReference type="GO" id="GO:0022857">
    <property type="term" value="F:transmembrane transporter activity"/>
    <property type="evidence" value="ECO:0007669"/>
    <property type="project" value="InterPro"/>
</dbReference>
<evidence type="ECO:0000256" key="6">
    <source>
        <dbReference type="ARBA" id="ARBA00023136"/>
    </source>
</evidence>
<feature type="transmembrane region" description="Helical" evidence="7">
    <location>
        <begin position="113"/>
        <end position="135"/>
    </location>
</feature>
<feature type="transmembrane region" description="Helical" evidence="7">
    <location>
        <begin position="259"/>
        <end position="281"/>
    </location>
</feature>
<evidence type="ECO:0000313" key="10">
    <source>
        <dbReference type="Proteomes" id="UP000037660"/>
    </source>
</evidence>